<evidence type="ECO:0000313" key="3">
    <source>
        <dbReference type="Proteomes" id="UP000299102"/>
    </source>
</evidence>
<dbReference type="EMBL" id="BGZK01001006">
    <property type="protein sequence ID" value="GBP68283.1"/>
    <property type="molecule type" value="Genomic_DNA"/>
</dbReference>
<feature type="region of interest" description="Disordered" evidence="1">
    <location>
        <begin position="1"/>
        <end position="65"/>
    </location>
</feature>
<name>A0A4C1XYN9_EUMVA</name>
<gene>
    <name evidence="2" type="ORF">EVAR_57609_1</name>
</gene>
<organism evidence="2 3">
    <name type="scientific">Eumeta variegata</name>
    <name type="common">Bagworm moth</name>
    <name type="synonym">Eumeta japonica</name>
    <dbReference type="NCBI Taxonomy" id="151549"/>
    <lineage>
        <taxon>Eukaryota</taxon>
        <taxon>Metazoa</taxon>
        <taxon>Ecdysozoa</taxon>
        <taxon>Arthropoda</taxon>
        <taxon>Hexapoda</taxon>
        <taxon>Insecta</taxon>
        <taxon>Pterygota</taxon>
        <taxon>Neoptera</taxon>
        <taxon>Endopterygota</taxon>
        <taxon>Lepidoptera</taxon>
        <taxon>Glossata</taxon>
        <taxon>Ditrysia</taxon>
        <taxon>Tineoidea</taxon>
        <taxon>Psychidae</taxon>
        <taxon>Oiketicinae</taxon>
        <taxon>Eumeta</taxon>
    </lineage>
</organism>
<dbReference type="Proteomes" id="UP000299102">
    <property type="component" value="Unassembled WGS sequence"/>
</dbReference>
<evidence type="ECO:0000313" key="2">
    <source>
        <dbReference type="EMBL" id="GBP68283.1"/>
    </source>
</evidence>
<keyword evidence="3" id="KW-1185">Reference proteome</keyword>
<sequence>MRHFLFFSTRPSPSAPTSTRAQLETTSSSPQAKSPAGSSGAAASSAPGERTPTAHKQLQNVKQEPAHPSYVLIGLARTYVCMRNKRDKNADTLKKSPVWSTIHSIYTVYTRIDCPRGRLPGRLGDSMVVALKFSLRRAGGRAHVSEARPVENQYIYT</sequence>
<evidence type="ECO:0000256" key="1">
    <source>
        <dbReference type="SAM" id="MobiDB-lite"/>
    </source>
</evidence>
<proteinExistence type="predicted"/>
<dbReference type="AlphaFoldDB" id="A0A4C1XYN9"/>
<accession>A0A4C1XYN9</accession>
<feature type="compositionally biased region" description="Low complexity" evidence="1">
    <location>
        <begin position="8"/>
        <end position="48"/>
    </location>
</feature>
<protein>
    <submittedName>
        <fullName evidence="2">Uncharacterized protein</fullName>
    </submittedName>
</protein>
<comment type="caution">
    <text evidence="2">The sequence shown here is derived from an EMBL/GenBank/DDBJ whole genome shotgun (WGS) entry which is preliminary data.</text>
</comment>
<reference evidence="2 3" key="1">
    <citation type="journal article" date="2019" name="Commun. Biol.">
        <title>The bagworm genome reveals a unique fibroin gene that provides high tensile strength.</title>
        <authorList>
            <person name="Kono N."/>
            <person name="Nakamura H."/>
            <person name="Ohtoshi R."/>
            <person name="Tomita M."/>
            <person name="Numata K."/>
            <person name="Arakawa K."/>
        </authorList>
    </citation>
    <scope>NUCLEOTIDE SEQUENCE [LARGE SCALE GENOMIC DNA]</scope>
</reference>